<comment type="caution">
    <text evidence="11">The sequence shown here is derived from an EMBL/GenBank/DDBJ whole genome shotgun (WGS) entry which is preliminary data.</text>
</comment>
<dbReference type="InterPro" id="IPR050392">
    <property type="entry name" value="Collagen/C1q_domain"/>
</dbReference>
<dbReference type="Pfam" id="PF00386">
    <property type="entry name" value="C1q"/>
    <property type="match status" value="1"/>
</dbReference>
<evidence type="ECO:0000256" key="4">
    <source>
        <dbReference type="ARBA" id="ARBA00022729"/>
    </source>
</evidence>
<evidence type="ECO:0000256" key="1">
    <source>
        <dbReference type="ARBA" id="ARBA00004498"/>
    </source>
</evidence>
<dbReference type="SUPFAM" id="SSF49842">
    <property type="entry name" value="TNF-like"/>
    <property type="match status" value="1"/>
</dbReference>
<dbReference type="Gene3D" id="2.60.120.40">
    <property type="match status" value="1"/>
</dbReference>
<dbReference type="PANTHER" id="PTHR15427:SF40">
    <property type="entry name" value="MULTIMERIN-2 PRECURSOR"/>
    <property type="match status" value="1"/>
</dbReference>
<feature type="signal peptide" evidence="9">
    <location>
        <begin position="1"/>
        <end position="23"/>
    </location>
</feature>
<keyword evidence="3" id="KW-0272">Extracellular matrix</keyword>
<feature type="region of interest" description="Disordered" evidence="8">
    <location>
        <begin position="24"/>
        <end position="46"/>
    </location>
</feature>
<evidence type="ECO:0000256" key="8">
    <source>
        <dbReference type="SAM" id="MobiDB-lite"/>
    </source>
</evidence>
<feature type="region of interest" description="Disordered" evidence="8">
    <location>
        <begin position="196"/>
        <end position="289"/>
    </location>
</feature>
<dbReference type="AlphaFoldDB" id="A0AAD3MYR0"/>
<evidence type="ECO:0000256" key="5">
    <source>
        <dbReference type="ARBA" id="ARBA00023054"/>
    </source>
</evidence>
<dbReference type="InterPro" id="IPR008983">
    <property type="entry name" value="Tumour_necrosis_fac-like_dom"/>
</dbReference>
<evidence type="ECO:0000256" key="3">
    <source>
        <dbReference type="ARBA" id="ARBA00022530"/>
    </source>
</evidence>
<feature type="domain" description="EMI" evidence="10">
    <location>
        <begin position="85"/>
        <end position="161"/>
    </location>
</feature>
<feature type="compositionally biased region" description="Low complexity" evidence="8">
    <location>
        <begin position="196"/>
        <end position="206"/>
    </location>
</feature>
<keyword evidence="6" id="KW-1015">Disulfide bond</keyword>
<feature type="compositionally biased region" description="Polar residues" evidence="8">
    <location>
        <begin position="249"/>
        <end position="260"/>
    </location>
</feature>
<feature type="region of interest" description="Disordered" evidence="8">
    <location>
        <begin position="763"/>
        <end position="802"/>
    </location>
</feature>
<gene>
    <name evidence="11" type="ORF">AKAME5_001432800</name>
</gene>
<feature type="region of interest" description="Disordered" evidence="8">
    <location>
        <begin position="162"/>
        <end position="181"/>
    </location>
</feature>
<evidence type="ECO:0000313" key="11">
    <source>
        <dbReference type="EMBL" id="GLD62633.1"/>
    </source>
</evidence>
<evidence type="ECO:0000256" key="6">
    <source>
        <dbReference type="ARBA" id="ARBA00023157"/>
    </source>
</evidence>
<keyword evidence="2" id="KW-0964">Secreted</keyword>
<dbReference type="Pfam" id="PF07546">
    <property type="entry name" value="EMI"/>
    <property type="match status" value="1"/>
</dbReference>
<feature type="compositionally biased region" description="Basic residues" evidence="8">
    <location>
        <begin position="263"/>
        <end position="277"/>
    </location>
</feature>
<keyword evidence="5 7" id="KW-0175">Coiled coil</keyword>
<evidence type="ECO:0000313" key="12">
    <source>
        <dbReference type="Proteomes" id="UP001279410"/>
    </source>
</evidence>
<dbReference type="PROSITE" id="PS51041">
    <property type="entry name" value="EMI"/>
    <property type="match status" value="1"/>
</dbReference>
<evidence type="ECO:0000256" key="2">
    <source>
        <dbReference type="ARBA" id="ARBA00022525"/>
    </source>
</evidence>
<sequence length="1078" mass="119436">MTAVGELVLVLGLLVSAHCEVRARDPEVEEEEELGGRAAAKGDGGGGPGVGGFGMAAFPPHHERLDLGVTETPPEGERGDLPARSGNWCAFVQKRLVTMAVVCGTEKYTIKSQSPCPSGIPDCQLVMYKLSTRPVYTQKQKILTALQWRCCPGHGGDNCEDTVHDPQLDSQSSALIGGSGAERAETAELLTPDVQAQIQQQQQQQQGDPNREQNDYQVPTSELHDASYPSNQHNATHPARDPGHAPNPHLTSHQATNTYPHQHPNHHQHQHQHRQQGHHLPAVDGVDDGALPYPEAPAVLPVPHMMALVMSQLQPILQGFNHSLEHLSQQVGDLARDVAQLKSSQREVEPQAEPLEEPELDEAVVEHAKLDEVFQHIKEVQRQMESQRTDMEDRLHSLHAMLHYNLTSFKTDIDMKLKRHQKMLQVSLQAMNTTLTELKLDQDQTTEMQLDDHLSSPSLPPPWLPQPSDSSALWKTTEQLDNMVVNNTVKVTGLMEDMEVTSGDVQQLRRDFKMLEKQINETARRTQVLFMETGLEVDAAKVGVLRRVEELAGNLTQHAKQLQEVDVDMDYLYNAFYQNVSGGDCDCKGLKAAVARLERSVANVTTLANENRLALDENSEGEVGLWDGASDWEPAVEALQRSLQQVKESVASEQSRTRALDHRLTQLSSSVTVSLAEVYGLKENDKKLSDEMLHLSGSFNSLLKDAIRHSDVLERLLGEEVLEFLEWPNQDQEAYSIQVLKEQLRQLEEQLKGHNQSITSLLANRPGGREEVAPNDQPSSPSHPDPDEWLPGGMSRSNSGVPARERQLLLHPEGRHLEHGLDGSDLWNLEKTVEELGRKVLRLAEKPCPCPNTSTEREVLSGNVDAKLQAEVIWLKRGLEEHLRMFKNVFSNADVLAGSDATLELDKLWQLVKNKDGKKEKKRGGGGREGSGRGANHRSRRDSLGVAPVPSSLSEHSLLFVAGSPLSVSNSILMFEPSLNQRQFYSDTGTFMAPVDGIYLFILTLDLRLGPARVVLRRGSGGPLVSLHRQEVTEAGPATAVGLLPLREGEEVRLELRGGEWVESEDNVFTGMLLHQTP</sequence>
<reference evidence="11" key="1">
    <citation type="submission" date="2022-08" db="EMBL/GenBank/DDBJ databases">
        <title>Genome sequencing of akame (Lates japonicus).</title>
        <authorList>
            <person name="Hashiguchi Y."/>
            <person name="Takahashi H."/>
        </authorList>
    </citation>
    <scope>NUCLEOTIDE SEQUENCE</scope>
    <source>
        <strain evidence="11">Kochi</strain>
    </source>
</reference>
<dbReference type="InterPro" id="IPR001073">
    <property type="entry name" value="C1q_dom"/>
</dbReference>
<dbReference type="SMART" id="SM00110">
    <property type="entry name" value="C1Q"/>
    <property type="match status" value="1"/>
</dbReference>
<dbReference type="Proteomes" id="UP001279410">
    <property type="component" value="Unassembled WGS sequence"/>
</dbReference>
<evidence type="ECO:0000259" key="10">
    <source>
        <dbReference type="PROSITE" id="PS51041"/>
    </source>
</evidence>
<feature type="region of interest" description="Disordered" evidence="8">
    <location>
        <begin position="916"/>
        <end position="948"/>
    </location>
</feature>
<dbReference type="PANTHER" id="PTHR15427">
    <property type="entry name" value="EMILIN ELASTIN MICROFIBRIL INTERFACE-LOCATED PROTEIN ELASTIN MICROFIBRIL INTERFACER"/>
    <property type="match status" value="1"/>
</dbReference>
<keyword evidence="4 9" id="KW-0732">Signal</keyword>
<feature type="coiled-coil region" evidence="7">
    <location>
        <begin position="498"/>
        <end position="565"/>
    </location>
</feature>
<comment type="subcellular location">
    <subcellularLocation>
        <location evidence="1">Secreted</location>
        <location evidence="1">Extracellular space</location>
        <location evidence="1">Extracellular matrix</location>
    </subcellularLocation>
</comment>
<accession>A0AAD3MYR0</accession>
<protein>
    <submittedName>
        <fullName evidence="11">Multimerin-2</fullName>
    </submittedName>
</protein>
<name>A0AAD3MYR0_LATJO</name>
<dbReference type="EMBL" id="BRZM01000054">
    <property type="protein sequence ID" value="GLD62633.1"/>
    <property type="molecule type" value="Genomic_DNA"/>
</dbReference>
<feature type="chain" id="PRO_5042218229" evidence="9">
    <location>
        <begin position="24"/>
        <end position="1078"/>
    </location>
</feature>
<dbReference type="InterPro" id="IPR011489">
    <property type="entry name" value="EMI_domain"/>
</dbReference>
<organism evidence="11 12">
    <name type="scientific">Lates japonicus</name>
    <name type="common">Japanese lates</name>
    <dbReference type="NCBI Taxonomy" id="270547"/>
    <lineage>
        <taxon>Eukaryota</taxon>
        <taxon>Metazoa</taxon>
        <taxon>Chordata</taxon>
        <taxon>Craniata</taxon>
        <taxon>Vertebrata</taxon>
        <taxon>Euteleostomi</taxon>
        <taxon>Actinopterygii</taxon>
        <taxon>Neopterygii</taxon>
        <taxon>Teleostei</taxon>
        <taxon>Neoteleostei</taxon>
        <taxon>Acanthomorphata</taxon>
        <taxon>Carangaria</taxon>
        <taxon>Carangaria incertae sedis</taxon>
        <taxon>Centropomidae</taxon>
        <taxon>Lates</taxon>
    </lineage>
</organism>
<keyword evidence="12" id="KW-1185">Reference proteome</keyword>
<evidence type="ECO:0000256" key="9">
    <source>
        <dbReference type="SAM" id="SignalP"/>
    </source>
</evidence>
<evidence type="ECO:0000256" key="7">
    <source>
        <dbReference type="SAM" id="Coils"/>
    </source>
</evidence>
<proteinExistence type="predicted"/>